<dbReference type="SUPFAM" id="SSF53474">
    <property type="entry name" value="alpha/beta-Hydrolases"/>
    <property type="match status" value="1"/>
</dbReference>
<sequence>MSERNQNDTFADFESMTDRLLDEIVQYIQIYNLTISKISFVGHSLGNLIIRSVLTRPRFKYYLNKLHTFLSLSGPHLGTLYNSSALVNTGELCLTYLYMSKRGCSGNVKLT</sequence>
<evidence type="ECO:0000313" key="2">
    <source>
        <dbReference type="EMBL" id="JAH88050.1"/>
    </source>
</evidence>
<dbReference type="PANTHER" id="PTHR12482">
    <property type="entry name" value="LIPASE ROG1-RELATED-RELATED"/>
    <property type="match status" value="1"/>
</dbReference>
<feature type="domain" description="DUF676" evidence="1">
    <location>
        <begin position="1"/>
        <end position="99"/>
    </location>
</feature>
<dbReference type="Gene3D" id="3.40.50.1820">
    <property type="entry name" value="alpha/beta hydrolase"/>
    <property type="match status" value="1"/>
</dbReference>
<reference evidence="2" key="1">
    <citation type="submission" date="2014-11" db="EMBL/GenBank/DDBJ databases">
        <authorList>
            <person name="Amaro Gonzalez C."/>
        </authorList>
    </citation>
    <scope>NUCLEOTIDE SEQUENCE</scope>
</reference>
<evidence type="ECO:0000259" key="1">
    <source>
        <dbReference type="Pfam" id="PF05057"/>
    </source>
</evidence>
<organism evidence="2">
    <name type="scientific">Anguilla anguilla</name>
    <name type="common">European freshwater eel</name>
    <name type="synonym">Muraena anguilla</name>
    <dbReference type="NCBI Taxonomy" id="7936"/>
    <lineage>
        <taxon>Eukaryota</taxon>
        <taxon>Metazoa</taxon>
        <taxon>Chordata</taxon>
        <taxon>Craniata</taxon>
        <taxon>Vertebrata</taxon>
        <taxon>Euteleostomi</taxon>
        <taxon>Actinopterygii</taxon>
        <taxon>Neopterygii</taxon>
        <taxon>Teleostei</taxon>
        <taxon>Anguilliformes</taxon>
        <taxon>Anguillidae</taxon>
        <taxon>Anguilla</taxon>
    </lineage>
</organism>
<dbReference type="PANTHER" id="PTHR12482:SF40">
    <property type="entry name" value="PROTEIN FAM135A"/>
    <property type="match status" value="1"/>
</dbReference>
<dbReference type="Pfam" id="PF05057">
    <property type="entry name" value="DUF676"/>
    <property type="match status" value="1"/>
</dbReference>
<dbReference type="AlphaFoldDB" id="A0A0E9WEP4"/>
<accession>A0A0E9WEP4</accession>
<dbReference type="EMBL" id="GBXM01020527">
    <property type="protein sequence ID" value="JAH88050.1"/>
    <property type="molecule type" value="Transcribed_RNA"/>
</dbReference>
<proteinExistence type="predicted"/>
<dbReference type="InterPro" id="IPR029058">
    <property type="entry name" value="AB_hydrolase_fold"/>
</dbReference>
<dbReference type="InterPro" id="IPR007751">
    <property type="entry name" value="DUF676_lipase-like"/>
</dbReference>
<name>A0A0E9WEP4_ANGAN</name>
<dbReference type="InterPro" id="IPR044294">
    <property type="entry name" value="Lipase-like"/>
</dbReference>
<protein>
    <recommendedName>
        <fullName evidence="1">DUF676 domain-containing protein</fullName>
    </recommendedName>
</protein>
<reference evidence="2" key="2">
    <citation type="journal article" date="2015" name="Fish Shellfish Immunol.">
        <title>Early steps in the European eel (Anguilla anguilla)-Vibrio vulnificus interaction in the gills: Role of the RtxA13 toxin.</title>
        <authorList>
            <person name="Callol A."/>
            <person name="Pajuelo D."/>
            <person name="Ebbesson L."/>
            <person name="Teles M."/>
            <person name="MacKenzie S."/>
            <person name="Amaro C."/>
        </authorList>
    </citation>
    <scope>NUCLEOTIDE SEQUENCE</scope>
</reference>